<keyword evidence="2" id="KW-1185">Reference proteome</keyword>
<gene>
    <name evidence="1" type="ORF">Nocox_30920</name>
</gene>
<sequence length="135" mass="14648">MYVRFQSPTPNSRGTHPGVFGLLNSLAGQGRLSDEEEAFRRENNAWYEANFTDPATVDATVYDRGINPGAAAWFKASAGHLIQRVPGYLAILAAHGVKCVRLESADPGRIIYEDEDQVVVVPHTIGQASSSSCRS</sequence>
<evidence type="ECO:0000313" key="2">
    <source>
        <dbReference type="Proteomes" id="UP000824681"/>
    </source>
</evidence>
<dbReference type="Proteomes" id="UP000824681">
    <property type="component" value="Chromosome"/>
</dbReference>
<proteinExistence type="predicted"/>
<reference evidence="1 2" key="1">
    <citation type="journal article" date="2021" name="ACS Chem. Biol.">
        <title>Genomic-Led Discovery of a Novel Glycopeptide Antibiotic by Nonomuraea coxensis DSM 45129.</title>
        <authorList>
            <person name="Yushchuk O."/>
            <person name="Vior N.M."/>
            <person name="Andreo-Vidal A."/>
            <person name="Berini F."/>
            <person name="Ruckert C."/>
            <person name="Busche T."/>
            <person name="Binda E."/>
            <person name="Kalinowski J."/>
            <person name="Truman A.W."/>
            <person name="Marinelli F."/>
        </authorList>
    </citation>
    <scope>NUCLEOTIDE SEQUENCE [LARGE SCALE GENOMIC DNA]</scope>
    <source>
        <strain evidence="1 2">DSM 45129</strain>
    </source>
</reference>
<dbReference type="EMBL" id="CP068985">
    <property type="protein sequence ID" value="QYC43766.1"/>
    <property type="molecule type" value="Genomic_DNA"/>
</dbReference>
<organism evidence="1 2">
    <name type="scientific">Nonomuraea coxensis DSM 45129</name>
    <dbReference type="NCBI Taxonomy" id="1122611"/>
    <lineage>
        <taxon>Bacteria</taxon>
        <taxon>Bacillati</taxon>
        <taxon>Actinomycetota</taxon>
        <taxon>Actinomycetes</taxon>
        <taxon>Streptosporangiales</taxon>
        <taxon>Streptosporangiaceae</taxon>
        <taxon>Nonomuraea</taxon>
    </lineage>
</organism>
<name>A0ABX8U8K1_9ACTN</name>
<evidence type="ECO:0000313" key="1">
    <source>
        <dbReference type="EMBL" id="QYC43766.1"/>
    </source>
</evidence>
<protein>
    <submittedName>
        <fullName evidence="1">Uncharacterized protein</fullName>
    </submittedName>
</protein>
<accession>A0ABX8U8K1</accession>